<feature type="binding site" evidence="11">
    <location>
        <begin position="13"/>
        <end position="18"/>
    </location>
    <ligand>
        <name>ATP</name>
        <dbReference type="ChEBI" id="CHEBI:30616"/>
    </ligand>
</feature>
<feature type="binding site" evidence="11">
    <location>
        <position position="12"/>
    </location>
    <ligand>
        <name>UTP</name>
        <dbReference type="ChEBI" id="CHEBI:46398"/>
    </ligand>
</feature>
<evidence type="ECO:0000313" key="14">
    <source>
        <dbReference type="EMBL" id="WOX57607.1"/>
    </source>
</evidence>
<dbReference type="PANTHER" id="PTHR11550">
    <property type="entry name" value="CTP SYNTHASE"/>
    <property type="match status" value="1"/>
</dbReference>
<keyword evidence="4 11" id="KW-0479">Metal-binding</keyword>
<comment type="similarity">
    <text evidence="2 11">Belongs to the CTP synthase family.</text>
</comment>
<dbReference type="InterPro" id="IPR017926">
    <property type="entry name" value="GATASE"/>
</dbReference>
<feature type="binding site" evidence="11">
    <location>
        <begin position="377"/>
        <end position="380"/>
    </location>
    <ligand>
        <name>L-glutamine</name>
        <dbReference type="ChEBI" id="CHEBI:58359"/>
    </ligand>
</feature>
<evidence type="ECO:0000256" key="1">
    <source>
        <dbReference type="ARBA" id="ARBA00005171"/>
    </source>
</evidence>
<feature type="binding site" evidence="11">
    <location>
        <begin position="191"/>
        <end position="196"/>
    </location>
    <ligand>
        <name>UTP</name>
        <dbReference type="ChEBI" id="CHEBI:46398"/>
    </ligand>
</feature>
<dbReference type="Gene3D" id="3.40.50.880">
    <property type="match status" value="1"/>
</dbReference>
<dbReference type="SUPFAM" id="SSF52317">
    <property type="entry name" value="Class I glutamine amidotransferase-like"/>
    <property type="match status" value="1"/>
</dbReference>
<dbReference type="InterPro" id="IPR017456">
    <property type="entry name" value="CTP_synthase_N"/>
</dbReference>
<evidence type="ECO:0000256" key="4">
    <source>
        <dbReference type="ARBA" id="ARBA00022723"/>
    </source>
</evidence>
<dbReference type="GO" id="GO:0044210">
    <property type="term" value="P:'de novo' CTP biosynthetic process"/>
    <property type="evidence" value="ECO:0007669"/>
    <property type="project" value="UniProtKB-UniRule"/>
</dbReference>
<dbReference type="GO" id="GO:0019856">
    <property type="term" value="P:pyrimidine nucleobase biosynthetic process"/>
    <property type="evidence" value="ECO:0007669"/>
    <property type="project" value="TreeGrafter"/>
</dbReference>
<reference evidence="14 15" key="1">
    <citation type="submission" date="2023-10" db="EMBL/GenBank/DDBJ databases">
        <title>The complete genome sequence of Methanoculleus receptaculi DSM 18860.</title>
        <authorList>
            <person name="Lai S.-J."/>
            <person name="You Y.-T."/>
            <person name="Chen S.-C."/>
        </authorList>
    </citation>
    <scope>NUCLEOTIDE SEQUENCE [LARGE SCALE GENOMIC DNA]</scope>
    <source>
        <strain evidence="14 15">DSM 18860</strain>
    </source>
</reference>
<evidence type="ECO:0000256" key="11">
    <source>
        <dbReference type="HAMAP-Rule" id="MF_01227"/>
    </source>
</evidence>
<keyword evidence="6 11" id="KW-0067">ATP-binding</keyword>
<dbReference type="Pfam" id="PF06418">
    <property type="entry name" value="CTP_synth_N"/>
    <property type="match status" value="1"/>
</dbReference>
<dbReference type="EC" id="6.3.4.2" evidence="11"/>
<protein>
    <recommendedName>
        <fullName evidence="11">CTP synthase</fullName>
        <ecNumber evidence="11">6.3.4.2</ecNumber>
    </recommendedName>
    <alternativeName>
        <fullName evidence="11">Cytidine 5'-triphosphate synthase</fullName>
    </alternativeName>
    <alternativeName>
        <fullName evidence="11">Cytidine triphosphate synthetase</fullName>
        <shortName evidence="11">CTP synthetase</shortName>
        <shortName evidence="11">CTPS</shortName>
    </alternativeName>
    <alternativeName>
        <fullName evidence="11">UTP--ammonia ligase</fullName>
    </alternativeName>
</protein>
<dbReference type="NCBIfam" id="TIGR00337">
    <property type="entry name" value="PyrG"/>
    <property type="match status" value="1"/>
</dbReference>
<feature type="active site" evidence="11">
    <location>
        <position position="498"/>
    </location>
</feature>
<dbReference type="SUPFAM" id="SSF52540">
    <property type="entry name" value="P-loop containing nucleoside triphosphate hydrolases"/>
    <property type="match status" value="1"/>
</dbReference>
<evidence type="ECO:0000256" key="5">
    <source>
        <dbReference type="ARBA" id="ARBA00022741"/>
    </source>
</evidence>
<feature type="binding site" evidence="11">
    <location>
        <begin position="243"/>
        <end position="245"/>
    </location>
    <ligand>
        <name>ATP</name>
        <dbReference type="ChEBI" id="CHEBI:30616"/>
    </ligand>
</feature>
<dbReference type="Proteomes" id="UP001305652">
    <property type="component" value="Chromosome"/>
</dbReference>
<dbReference type="PROSITE" id="PS51273">
    <property type="entry name" value="GATASE_TYPE_1"/>
    <property type="match status" value="1"/>
</dbReference>
<dbReference type="Pfam" id="PF00117">
    <property type="entry name" value="GATase"/>
    <property type="match status" value="1"/>
</dbReference>
<feature type="binding site" evidence="11">
    <location>
        <position position="455"/>
    </location>
    <ligand>
        <name>L-glutamine</name>
        <dbReference type="ChEBI" id="CHEBI:58359"/>
    </ligand>
</feature>
<feature type="binding site" evidence="11">
    <location>
        <position position="349"/>
    </location>
    <ligand>
        <name>L-glutamine</name>
        <dbReference type="ChEBI" id="CHEBI:58359"/>
    </ligand>
</feature>
<keyword evidence="3 11" id="KW-0436">Ligase</keyword>
<evidence type="ECO:0000259" key="13">
    <source>
        <dbReference type="Pfam" id="PF06418"/>
    </source>
</evidence>
<feature type="domain" description="Glutamine amidotransferase" evidence="12">
    <location>
        <begin position="303"/>
        <end position="517"/>
    </location>
</feature>
<dbReference type="RefSeq" id="WP_318621282.1">
    <property type="nucleotide sequence ID" value="NZ_CP137642.1"/>
</dbReference>
<dbReference type="NCBIfam" id="NF003792">
    <property type="entry name" value="PRK05380.1"/>
    <property type="match status" value="1"/>
</dbReference>
<dbReference type="CDD" id="cd01746">
    <property type="entry name" value="GATase1_CTP_Synthase"/>
    <property type="match status" value="1"/>
</dbReference>
<dbReference type="AlphaFoldDB" id="A0AAX4FUI9"/>
<dbReference type="GO" id="GO:0097268">
    <property type="term" value="C:cytoophidium"/>
    <property type="evidence" value="ECO:0007669"/>
    <property type="project" value="UniProtKB-ARBA"/>
</dbReference>
<feature type="binding site" evidence="11">
    <location>
        <position position="400"/>
    </location>
    <ligand>
        <name>L-glutamine</name>
        <dbReference type="ChEBI" id="CHEBI:58359"/>
    </ligand>
</feature>
<comment type="pathway">
    <text evidence="1 11">Pyrimidine metabolism; CTP biosynthesis via de novo pathway; CTP from UDP: step 2/2.</text>
</comment>
<feature type="binding site" evidence="11">
    <location>
        <position position="145"/>
    </location>
    <ligand>
        <name>Mg(2+)</name>
        <dbReference type="ChEBI" id="CHEBI:18420"/>
    </ligand>
</feature>
<dbReference type="PANTHER" id="PTHR11550:SF0">
    <property type="entry name" value="CTP SYNTHASE-RELATED"/>
    <property type="match status" value="1"/>
</dbReference>
<comment type="catalytic activity">
    <reaction evidence="11">
        <text>L-glutamine + H2O = L-glutamate + NH4(+)</text>
        <dbReference type="Rhea" id="RHEA:15889"/>
        <dbReference type="ChEBI" id="CHEBI:15377"/>
        <dbReference type="ChEBI" id="CHEBI:28938"/>
        <dbReference type="ChEBI" id="CHEBI:29985"/>
        <dbReference type="ChEBI" id="CHEBI:58359"/>
    </reaction>
</comment>
<comment type="subunit">
    <text evidence="11">Homotetramer.</text>
</comment>
<dbReference type="HAMAP" id="MF_01227">
    <property type="entry name" value="PyrG"/>
    <property type="match status" value="1"/>
</dbReference>
<keyword evidence="9 11" id="KW-0665">Pyrimidine biosynthesis</keyword>
<dbReference type="InterPro" id="IPR004468">
    <property type="entry name" value="CTP_synthase"/>
</dbReference>
<comment type="caution">
    <text evidence="11">Lacks conserved residue(s) required for the propagation of feature annotation.</text>
</comment>
<comment type="function">
    <text evidence="11">Catalyzes the ATP-dependent amination of UTP to CTP with either L-glutamine or ammonia as the source of nitrogen. Regulates intracellular CTP levels through interactions with the four ribonucleotide triphosphates.</text>
</comment>
<comment type="catalytic activity">
    <reaction evidence="10 11">
        <text>UTP + L-glutamine + ATP + H2O = CTP + L-glutamate + ADP + phosphate + 2 H(+)</text>
        <dbReference type="Rhea" id="RHEA:26426"/>
        <dbReference type="ChEBI" id="CHEBI:15377"/>
        <dbReference type="ChEBI" id="CHEBI:15378"/>
        <dbReference type="ChEBI" id="CHEBI:29985"/>
        <dbReference type="ChEBI" id="CHEBI:30616"/>
        <dbReference type="ChEBI" id="CHEBI:37563"/>
        <dbReference type="ChEBI" id="CHEBI:43474"/>
        <dbReference type="ChEBI" id="CHEBI:46398"/>
        <dbReference type="ChEBI" id="CHEBI:58359"/>
        <dbReference type="ChEBI" id="CHEBI:456216"/>
        <dbReference type="EC" id="6.3.4.2"/>
    </reaction>
</comment>
<dbReference type="GO" id="GO:0046872">
    <property type="term" value="F:metal ion binding"/>
    <property type="evidence" value="ECO:0007669"/>
    <property type="project" value="UniProtKB-KW"/>
</dbReference>
<evidence type="ECO:0000256" key="9">
    <source>
        <dbReference type="ARBA" id="ARBA00022975"/>
    </source>
</evidence>
<dbReference type="KEGG" id="mrc:R6Y96_10000"/>
<evidence type="ECO:0000313" key="15">
    <source>
        <dbReference type="Proteomes" id="UP001305652"/>
    </source>
</evidence>
<dbReference type="GO" id="GO:0042802">
    <property type="term" value="F:identical protein binding"/>
    <property type="evidence" value="ECO:0007669"/>
    <property type="project" value="TreeGrafter"/>
</dbReference>
<evidence type="ECO:0000256" key="8">
    <source>
        <dbReference type="ARBA" id="ARBA00022962"/>
    </source>
</evidence>
<dbReference type="InterPro" id="IPR033828">
    <property type="entry name" value="GATase1_CTP_Synthase"/>
</dbReference>
<dbReference type="GO" id="GO:0003883">
    <property type="term" value="F:CTP synthase activity"/>
    <property type="evidence" value="ECO:0007669"/>
    <property type="project" value="UniProtKB-UniRule"/>
</dbReference>
<feature type="active site" evidence="11">
    <location>
        <position position="500"/>
    </location>
</feature>
<dbReference type="CDD" id="cd03113">
    <property type="entry name" value="CTPS_N"/>
    <property type="match status" value="1"/>
</dbReference>
<dbReference type="FunFam" id="3.40.50.880:FF:000002">
    <property type="entry name" value="CTP synthase"/>
    <property type="match status" value="1"/>
</dbReference>
<keyword evidence="5 11" id="KW-0547">Nucleotide-binding</keyword>
<dbReference type="GeneID" id="85733491"/>
<dbReference type="GO" id="GO:0005524">
    <property type="term" value="F:ATP binding"/>
    <property type="evidence" value="ECO:0007669"/>
    <property type="project" value="UniProtKB-KW"/>
</dbReference>
<evidence type="ECO:0000256" key="10">
    <source>
        <dbReference type="ARBA" id="ARBA00047781"/>
    </source>
</evidence>
<feature type="binding site" evidence="11">
    <location>
        <position position="227"/>
    </location>
    <ligand>
        <name>UTP</name>
        <dbReference type="ChEBI" id="CHEBI:46398"/>
    </ligand>
</feature>
<keyword evidence="15" id="KW-1185">Reference proteome</keyword>
<comment type="activity regulation">
    <text evidence="11">Allosterically activated by GTP, when glutamine is the substrate; GTP has no effect on the reaction when ammonia is the substrate. The allosteric effector GTP functions by stabilizing the protein conformation that binds the tetrahedral intermediate(s) formed during glutamine hydrolysis. Inhibited by the product CTP, via allosteric rather than competitive inhibition.</text>
</comment>
<feature type="region of interest" description="Amidoligase domain" evidence="11">
    <location>
        <begin position="1"/>
        <end position="270"/>
    </location>
</feature>
<sequence length="536" mass="59176">MKYIVVTGGVMSGLGKGITTASIGRILKNRGYEVTAVKIDPYLNIDAGTMNPAQHGEVFVLSDGGEVDLDLGNYERFLDINLKSIHNITTGKVYRNVIEKERRGDFLGATVQIIPHITDEIKQSIRRAAEEPIDGGRKAEICLVEVGGTVGDIESMPFLEAIRQMHGELPREEMILVHVTLVPVDTMGDHKTKPTQHSVKALRELGLQPDIIVGRSREVLSQQTKKKISAFTDVPAKAVISAKDVPDIYQIPMELEKEGLADVVCSYLGLENRQPDPAWYRVVSREYTNRVTVAIVSKYGIEDVYMSIKEALKHAGRALSTEVNIQWLDAEAFEPRDLADVDGVLVPGGFGKRGIEGKIQAIRCAREERKPYLGLCLGFQLAVIEYARHVAGIEDATSEEIDEGTHVIALLPEQEEVSELGGTMRLGNCSITLKEGTLVAGLYGGTSIVERHRHRYEVNPAFIADLEAAGLVFSGFCGQRMEVCEIPDHPFYLATQFHPEFRSSPTHPSPPYVGFVEACKKNKSTQNQVAEQNDER</sequence>
<feature type="binding site" evidence="11">
    <location>
        <position position="227"/>
    </location>
    <ligand>
        <name>CTP</name>
        <dbReference type="ChEBI" id="CHEBI:37563"/>
        <note>allosteric inhibitor</note>
    </ligand>
</feature>
<feature type="active site" description="Nucleophile; for glutamine hydrolysis" evidence="11">
    <location>
        <position position="376"/>
    </location>
</feature>
<evidence type="ECO:0000256" key="7">
    <source>
        <dbReference type="ARBA" id="ARBA00022842"/>
    </source>
</evidence>
<keyword evidence="7 11" id="KW-0460">Magnesium</keyword>
<evidence type="ECO:0000259" key="12">
    <source>
        <dbReference type="Pfam" id="PF00117"/>
    </source>
</evidence>
<feature type="binding site" evidence="11">
    <location>
        <begin position="191"/>
        <end position="196"/>
    </location>
    <ligand>
        <name>CTP</name>
        <dbReference type="ChEBI" id="CHEBI:37563"/>
        <note>allosteric inhibitor</note>
    </ligand>
</feature>
<proteinExistence type="inferred from homology"/>
<feature type="binding site" evidence="11">
    <location>
        <position position="70"/>
    </location>
    <ligand>
        <name>ATP</name>
        <dbReference type="ChEBI" id="CHEBI:30616"/>
    </ligand>
</feature>
<feature type="binding site" evidence="11">
    <location>
        <position position="12"/>
    </location>
    <ligand>
        <name>CTP</name>
        <dbReference type="ChEBI" id="CHEBI:37563"/>
        <note>allosteric inhibitor</note>
    </ligand>
</feature>
<comment type="miscellaneous">
    <text evidence="11">CTPSs have evolved a hybrid strategy for distinguishing between UTP and CTP. The overlapping regions of the product feedback inhibitory and substrate sites recognize a common feature in both compounds, the triphosphate moiety. To differentiate isosteric substrate and product pyrimidine rings, an additional pocket far from the expected kinase/ligase catalytic site, specifically recognizes the cytosine and ribose portions of the product inhibitor.</text>
</comment>
<feature type="domain" description="CTP synthase N-terminal" evidence="13">
    <location>
        <begin position="2"/>
        <end position="270"/>
    </location>
</feature>
<dbReference type="FunFam" id="3.40.50.300:FF:000009">
    <property type="entry name" value="CTP synthase"/>
    <property type="match status" value="1"/>
</dbReference>
<comment type="catalytic activity">
    <reaction evidence="11">
        <text>UTP + NH4(+) + ATP = CTP + ADP + phosphate + 2 H(+)</text>
        <dbReference type="Rhea" id="RHEA:16597"/>
        <dbReference type="ChEBI" id="CHEBI:15378"/>
        <dbReference type="ChEBI" id="CHEBI:28938"/>
        <dbReference type="ChEBI" id="CHEBI:30616"/>
        <dbReference type="ChEBI" id="CHEBI:37563"/>
        <dbReference type="ChEBI" id="CHEBI:43474"/>
        <dbReference type="ChEBI" id="CHEBI:46398"/>
        <dbReference type="ChEBI" id="CHEBI:456216"/>
    </reaction>
</comment>
<name>A0AAX4FUI9_9EURY</name>
<evidence type="ECO:0000256" key="6">
    <source>
        <dbReference type="ARBA" id="ARBA00022840"/>
    </source>
</evidence>
<accession>A0AAX4FUI9</accession>
<evidence type="ECO:0000256" key="2">
    <source>
        <dbReference type="ARBA" id="ARBA00007533"/>
    </source>
</evidence>
<dbReference type="InterPro" id="IPR029062">
    <property type="entry name" value="Class_I_gatase-like"/>
</dbReference>
<dbReference type="EMBL" id="CP137642">
    <property type="protein sequence ID" value="WOX57607.1"/>
    <property type="molecule type" value="Genomic_DNA"/>
</dbReference>
<dbReference type="Gene3D" id="3.40.50.300">
    <property type="entry name" value="P-loop containing nucleotide triphosphate hydrolases"/>
    <property type="match status" value="1"/>
</dbReference>
<dbReference type="InterPro" id="IPR027417">
    <property type="entry name" value="P-loop_NTPase"/>
</dbReference>
<organism evidence="14 15">
    <name type="scientific">Methanoculleus receptaculi</name>
    <dbReference type="NCBI Taxonomy" id="394967"/>
    <lineage>
        <taxon>Archaea</taxon>
        <taxon>Methanobacteriati</taxon>
        <taxon>Methanobacteriota</taxon>
        <taxon>Stenosarchaea group</taxon>
        <taxon>Methanomicrobia</taxon>
        <taxon>Methanomicrobiales</taxon>
        <taxon>Methanomicrobiaceae</taxon>
        <taxon>Methanoculleus</taxon>
    </lineage>
</organism>
<feature type="binding site" evidence="11">
    <location>
        <position position="70"/>
    </location>
    <ligand>
        <name>Mg(2+)</name>
        <dbReference type="ChEBI" id="CHEBI:18420"/>
    </ligand>
</feature>
<keyword evidence="8 11" id="KW-0315">Glutamine amidotransferase</keyword>
<feature type="binding site" evidence="11">
    <location>
        <begin position="152"/>
        <end position="154"/>
    </location>
    <ligand>
        <name>CTP</name>
        <dbReference type="ChEBI" id="CHEBI:37563"/>
        <note>allosteric inhibitor</note>
    </ligand>
</feature>
<gene>
    <name evidence="11" type="primary">pyrG</name>
    <name evidence="14" type="ORF">R6Y96_10000</name>
</gene>
<evidence type="ECO:0000256" key="3">
    <source>
        <dbReference type="ARBA" id="ARBA00022598"/>
    </source>
</evidence>